<dbReference type="Proteomes" id="UP001218638">
    <property type="component" value="Chromosome"/>
</dbReference>
<keyword evidence="1" id="KW-0805">Transcription regulation</keyword>
<dbReference type="InterPro" id="IPR018060">
    <property type="entry name" value="HTH_AraC"/>
</dbReference>
<protein>
    <submittedName>
        <fullName evidence="5">Helix-turn-helix domain-containing protein</fullName>
    </submittedName>
</protein>
<dbReference type="InterPro" id="IPR009057">
    <property type="entry name" value="Homeodomain-like_sf"/>
</dbReference>
<dbReference type="InterPro" id="IPR014710">
    <property type="entry name" value="RmlC-like_jellyroll"/>
</dbReference>
<keyword evidence="3" id="KW-0804">Transcription</keyword>
<evidence type="ECO:0000313" key="6">
    <source>
        <dbReference type="Proteomes" id="UP001218638"/>
    </source>
</evidence>
<gene>
    <name evidence="5" type="ORF">PXH66_00035</name>
</gene>
<dbReference type="AlphaFoldDB" id="A0AAF0A1P9"/>
<dbReference type="KEGG" id="slom:PXH66_00035"/>
<dbReference type="PROSITE" id="PS01124">
    <property type="entry name" value="HTH_ARAC_FAMILY_2"/>
    <property type="match status" value="1"/>
</dbReference>
<keyword evidence="2" id="KW-0238">DNA-binding</keyword>
<dbReference type="Pfam" id="PF02311">
    <property type="entry name" value="AraC_binding"/>
    <property type="match status" value="1"/>
</dbReference>
<dbReference type="GO" id="GO:0003700">
    <property type="term" value="F:DNA-binding transcription factor activity"/>
    <property type="evidence" value="ECO:0007669"/>
    <property type="project" value="InterPro"/>
</dbReference>
<reference evidence="5" key="1">
    <citation type="submission" date="2023-03" db="EMBL/GenBank/DDBJ databases">
        <title>Lomoglobus Profundus gen. nov., sp. nov., a novel member of the phylum Verrucomicrobia, isolated from deep-marine sediment of South China Sea.</title>
        <authorList>
            <person name="Ahmad T."/>
            <person name="Ishaq S.E."/>
            <person name="Wang F."/>
        </authorList>
    </citation>
    <scope>NUCLEOTIDE SEQUENCE</scope>
    <source>
        <strain evidence="5">LMO-M01</strain>
    </source>
</reference>
<accession>A0AAF0A1P9</accession>
<dbReference type="PANTHER" id="PTHR43280:SF27">
    <property type="entry name" value="TRANSCRIPTIONAL REGULATOR MTLR"/>
    <property type="match status" value="1"/>
</dbReference>
<dbReference type="GO" id="GO:0043565">
    <property type="term" value="F:sequence-specific DNA binding"/>
    <property type="evidence" value="ECO:0007669"/>
    <property type="project" value="InterPro"/>
</dbReference>
<dbReference type="Pfam" id="PF12833">
    <property type="entry name" value="HTH_18"/>
    <property type="match status" value="1"/>
</dbReference>
<dbReference type="SUPFAM" id="SSF46689">
    <property type="entry name" value="Homeodomain-like"/>
    <property type="match status" value="1"/>
</dbReference>
<proteinExistence type="predicted"/>
<organism evidence="5 6">
    <name type="scientific">Synoicihabitans lomoniglobus</name>
    <dbReference type="NCBI Taxonomy" id="2909285"/>
    <lineage>
        <taxon>Bacteria</taxon>
        <taxon>Pseudomonadati</taxon>
        <taxon>Verrucomicrobiota</taxon>
        <taxon>Opitutia</taxon>
        <taxon>Opitutales</taxon>
        <taxon>Opitutaceae</taxon>
        <taxon>Synoicihabitans</taxon>
    </lineage>
</organism>
<keyword evidence="6" id="KW-1185">Reference proteome</keyword>
<dbReference type="InterPro" id="IPR011051">
    <property type="entry name" value="RmlC_Cupin_sf"/>
</dbReference>
<name>A0AAF0A1P9_9BACT</name>
<evidence type="ECO:0000259" key="4">
    <source>
        <dbReference type="PROSITE" id="PS01124"/>
    </source>
</evidence>
<evidence type="ECO:0000313" key="5">
    <source>
        <dbReference type="EMBL" id="WED65242.1"/>
    </source>
</evidence>
<dbReference type="Gene3D" id="1.10.10.60">
    <property type="entry name" value="Homeodomain-like"/>
    <property type="match status" value="2"/>
</dbReference>
<sequence length="284" mass="32303">MRSTPPPRSFDPSRATFSPYGLTCVHWQPSPMRRPDQHNEIELNLMLSGSVVYLLGGSQIEITAGHLSAFWAAVPHQILSFSPDVAYYVVTVPLPWFLQWRMPETFAQALMQGRVVSEALGAKQETDRARFAQWESDLESNDPETEHVVLLEIQARLTRLAHRVQRTVPQRSLHMTGIRLNRVEQMAAFIAQKYPHEIGVQDIADHVKLHPNYAMNLFQRVFGTTLIKCLTQHRVSHAQRLLVTTDASIAEIALASGFNSISRFNQAFREGCHCTPRDFRRGHL</sequence>
<dbReference type="InterPro" id="IPR003313">
    <property type="entry name" value="AraC-bd"/>
</dbReference>
<dbReference type="EMBL" id="CP119075">
    <property type="protein sequence ID" value="WED65242.1"/>
    <property type="molecule type" value="Genomic_DNA"/>
</dbReference>
<dbReference type="PANTHER" id="PTHR43280">
    <property type="entry name" value="ARAC-FAMILY TRANSCRIPTIONAL REGULATOR"/>
    <property type="match status" value="1"/>
</dbReference>
<feature type="domain" description="HTH araC/xylS-type" evidence="4">
    <location>
        <begin position="184"/>
        <end position="282"/>
    </location>
</feature>
<dbReference type="RefSeq" id="WP_330928228.1">
    <property type="nucleotide sequence ID" value="NZ_CP119075.1"/>
</dbReference>
<dbReference type="SUPFAM" id="SSF51182">
    <property type="entry name" value="RmlC-like cupins"/>
    <property type="match status" value="1"/>
</dbReference>
<dbReference type="Gene3D" id="2.60.120.10">
    <property type="entry name" value="Jelly Rolls"/>
    <property type="match status" value="1"/>
</dbReference>
<evidence type="ECO:0000256" key="2">
    <source>
        <dbReference type="ARBA" id="ARBA00023125"/>
    </source>
</evidence>
<evidence type="ECO:0000256" key="3">
    <source>
        <dbReference type="ARBA" id="ARBA00023163"/>
    </source>
</evidence>
<dbReference type="SMART" id="SM00342">
    <property type="entry name" value="HTH_ARAC"/>
    <property type="match status" value="1"/>
</dbReference>
<evidence type="ECO:0000256" key="1">
    <source>
        <dbReference type="ARBA" id="ARBA00023015"/>
    </source>
</evidence>